<feature type="transmembrane region" description="Helical" evidence="1">
    <location>
        <begin position="56"/>
        <end position="75"/>
    </location>
</feature>
<feature type="transmembrane region" description="Helical" evidence="1">
    <location>
        <begin position="127"/>
        <end position="151"/>
    </location>
</feature>
<keyword evidence="1" id="KW-1133">Transmembrane helix</keyword>
<organism evidence="2 3">
    <name type="scientific">Roseovarius indicus</name>
    <dbReference type="NCBI Taxonomy" id="540747"/>
    <lineage>
        <taxon>Bacteria</taxon>
        <taxon>Pseudomonadati</taxon>
        <taxon>Pseudomonadota</taxon>
        <taxon>Alphaproteobacteria</taxon>
        <taxon>Rhodobacterales</taxon>
        <taxon>Roseobacteraceae</taxon>
        <taxon>Roseovarius</taxon>
    </lineage>
</organism>
<dbReference type="AlphaFoldDB" id="A0A0T5PAK6"/>
<comment type="caution">
    <text evidence="2">The sequence shown here is derived from an EMBL/GenBank/DDBJ whole genome shotgun (WGS) entry which is preliminary data.</text>
</comment>
<reference evidence="2 3" key="1">
    <citation type="submission" date="2015-04" db="EMBL/GenBank/DDBJ databases">
        <title>The draft genome sequence of Roseovarius indicus B108T.</title>
        <authorList>
            <person name="Li G."/>
            <person name="Lai Q."/>
            <person name="Shao Z."/>
            <person name="Yan P."/>
        </authorList>
    </citation>
    <scope>NUCLEOTIDE SEQUENCE [LARGE SCALE GENOMIC DNA]</scope>
    <source>
        <strain evidence="2 3">B108</strain>
    </source>
</reference>
<name>A0A0T5PAK6_9RHOB</name>
<protein>
    <recommendedName>
        <fullName evidence="4">VUT family protein</fullName>
    </recommendedName>
</protein>
<feature type="transmembrane region" description="Helical" evidence="1">
    <location>
        <begin position="26"/>
        <end position="44"/>
    </location>
</feature>
<keyword evidence="1" id="KW-0472">Membrane</keyword>
<feature type="transmembrane region" description="Helical" evidence="1">
    <location>
        <begin position="87"/>
        <end position="106"/>
    </location>
</feature>
<evidence type="ECO:0000313" key="3">
    <source>
        <dbReference type="Proteomes" id="UP000051401"/>
    </source>
</evidence>
<dbReference type="STRING" id="540747.SAMN04488031_101442"/>
<keyword evidence="3" id="KW-1185">Reference proteome</keyword>
<gene>
    <name evidence="2" type="ORF">XM52_11055</name>
</gene>
<evidence type="ECO:0000256" key="1">
    <source>
        <dbReference type="SAM" id="Phobius"/>
    </source>
</evidence>
<sequence>MSCLTYLLIVLAYVFCHGLTSLVVTPVQSILLPEITMFASLIYLPHGVRVLASWASGWKAIPTLFIGAGLASWLFTPADEWDMVQGMMLESLFVGAISAYFAFELLRLFGCDFYFGSQRRLNWKGMILIGAISSVVNSVGQTLVFSGVIAFERFAQILIIYAIGDLIGLVICMFALMFLFRWVRGYSLAKRR</sequence>
<dbReference type="EMBL" id="LAXI01000005">
    <property type="protein sequence ID" value="KRS18076.1"/>
    <property type="molecule type" value="Genomic_DNA"/>
</dbReference>
<dbReference type="PATRIC" id="fig|540747.5.peg.5137"/>
<dbReference type="Proteomes" id="UP000051401">
    <property type="component" value="Unassembled WGS sequence"/>
</dbReference>
<keyword evidence="1" id="KW-0812">Transmembrane</keyword>
<accession>A0A0T5PAK6</accession>
<feature type="transmembrane region" description="Helical" evidence="1">
    <location>
        <begin position="157"/>
        <end position="183"/>
    </location>
</feature>
<evidence type="ECO:0008006" key="4">
    <source>
        <dbReference type="Google" id="ProtNLM"/>
    </source>
</evidence>
<evidence type="ECO:0000313" key="2">
    <source>
        <dbReference type="EMBL" id="KRS18076.1"/>
    </source>
</evidence>
<dbReference type="OrthoDB" id="7849442at2"/>
<proteinExistence type="predicted"/>